<accession>A0A645A1B5</accession>
<proteinExistence type="predicted"/>
<dbReference type="EMBL" id="VSSQ01011437">
    <property type="protein sequence ID" value="MPM46832.1"/>
    <property type="molecule type" value="Genomic_DNA"/>
</dbReference>
<name>A0A645A1B5_9ZZZZ</name>
<reference evidence="1" key="1">
    <citation type="submission" date="2019-08" db="EMBL/GenBank/DDBJ databases">
        <authorList>
            <person name="Kucharzyk K."/>
            <person name="Murdoch R.W."/>
            <person name="Higgins S."/>
            <person name="Loffler F."/>
        </authorList>
    </citation>
    <scope>NUCLEOTIDE SEQUENCE</scope>
</reference>
<comment type="caution">
    <text evidence="1">The sequence shown here is derived from an EMBL/GenBank/DDBJ whole genome shotgun (WGS) entry which is preliminary data.</text>
</comment>
<dbReference type="AlphaFoldDB" id="A0A645A1B5"/>
<gene>
    <name evidence="1" type="ORF">SDC9_93539</name>
</gene>
<organism evidence="1">
    <name type="scientific">bioreactor metagenome</name>
    <dbReference type="NCBI Taxonomy" id="1076179"/>
    <lineage>
        <taxon>unclassified sequences</taxon>
        <taxon>metagenomes</taxon>
        <taxon>ecological metagenomes</taxon>
    </lineage>
</organism>
<protein>
    <submittedName>
        <fullName evidence="1">Uncharacterized protein</fullName>
    </submittedName>
</protein>
<sequence length="143" mass="16329">MTIRVVQPQDPLPPPVFEYRMDISDGREIPELFYETVEILFFKIELGIVTEEDDFSVRLSDEFPPALLGLQIYAARQSDICAKIMLGFKPKYPAVKIAGFLYVTCHKKRAFKLHGKPPYIFSVYCIRLRAHQKGSGQKPPPLG</sequence>
<evidence type="ECO:0000313" key="1">
    <source>
        <dbReference type="EMBL" id="MPM46832.1"/>
    </source>
</evidence>